<accession>A0ABV3W570</accession>
<evidence type="ECO:0000313" key="3">
    <source>
        <dbReference type="EMBL" id="MEX3748340.1"/>
    </source>
</evidence>
<dbReference type="Pfam" id="PF00317">
    <property type="entry name" value="Ribonuc_red_lgN"/>
    <property type="match status" value="1"/>
</dbReference>
<dbReference type="Gene3D" id="3.20.70.20">
    <property type="match status" value="1"/>
</dbReference>
<comment type="caution">
    <text evidence="3">The sequence shown here is derived from an EMBL/GenBank/DDBJ whole genome shotgun (WGS) entry which is preliminary data.</text>
</comment>
<organism evidence="3 4">
    <name type="scientific">Lysinibacillus xylanilyticus</name>
    <dbReference type="NCBI Taxonomy" id="582475"/>
    <lineage>
        <taxon>Bacteria</taxon>
        <taxon>Bacillati</taxon>
        <taxon>Bacillota</taxon>
        <taxon>Bacilli</taxon>
        <taxon>Bacillales</taxon>
        <taxon>Bacillaceae</taxon>
        <taxon>Lysinibacillus</taxon>
    </lineage>
</organism>
<protein>
    <submittedName>
        <fullName evidence="3">Ribonucleotide reductase N-terminal alpha domain-containing protein</fullName>
    </submittedName>
</protein>
<dbReference type="InterPro" id="IPR013509">
    <property type="entry name" value="RNR_lsu_N"/>
</dbReference>
<feature type="domain" description="Ribonucleotide reductase large subunit N-terminal" evidence="2">
    <location>
        <begin position="4"/>
        <end position="35"/>
    </location>
</feature>
<dbReference type="Proteomes" id="UP001558534">
    <property type="component" value="Unassembled WGS sequence"/>
</dbReference>
<dbReference type="InterPro" id="IPR008926">
    <property type="entry name" value="RNR_R1-su_N"/>
</dbReference>
<keyword evidence="1" id="KW-0215">Deoxyribonucleotide synthesis</keyword>
<gene>
    <name evidence="3" type="ORF">AB1300_25070</name>
</gene>
<dbReference type="EMBL" id="JBFRHK010000032">
    <property type="protein sequence ID" value="MEX3748340.1"/>
    <property type="molecule type" value="Genomic_DNA"/>
</dbReference>
<evidence type="ECO:0000259" key="2">
    <source>
        <dbReference type="Pfam" id="PF00317"/>
    </source>
</evidence>
<reference evidence="3 4" key="1">
    <citation type="submission" date="2024-07" db="EMBL/GenBank/DDBJ databases">
        <title>Characterization of a bacterium isolated from hydrolysated instant sea cucumber by whole-genome sequencing and metabolomics.</title>
        <authorList>
            <person name="Luo X."/>
            <person name="Zhang Z."/>
            <person name="Zheng Z."/>
            <person name="Zhang W."/>
            <person name="Ming T."/>
            <person name="Jiao L."/>
            <person name="Su X."/>
            <person name="Kong F."/>
            <person name="Xu J."/>
        </authorList>
    </citation>
    <scope>NUCLEOTIDE SEQUENCE [LARGE SCALE GENOMIC DNA]</scope>
    <source>
        <strain evidence="3 4">XL-2024</strain>
    </source>
</reference>
<proteinExistence type="predicted"/>
<evidence type="ECO:0000313" key="4">
    <source>
        <dbReference type="Proteomes" id="UP001558534"/>
    </source>
</evidence>
<evidence type="ECO:0000256" key="1">
    <source>
        <dbReference type="ARBA" id="ARBA00023116"/>
    </source>
</evidence>
<name>A0ABV3W570_9BACI</name>
<sequence length="56" mass="6285">MTETENRMAKVIEFYWALLNLYLTLATPTLTNAGRITGGLSSCFVLTDVEQEMQAK</sequence>
<dbReference type="SUPFAM" id="SSF48168">
    <property type="entry name" value="R1 subunit of ribonucleotide reductase, N-terminal domain"/>
    <property type="match status" value="1"/>
</dbReference>
<keyword evidence="4" id="KW-1185">Reference proteome</keyword>